<proteinExistence type="predicted"/>
<reference evidence="1" key="2">
    <citation type="submission" date="2023-01" db="EMBL/GenBank/DDBJ databases">
        <title>Draft genome sequence of Agaribacter marinus strain NBRC 110023.</title>
        <authorList>
            <person name="Sun Q."/>
            <person name="Mori K."/>
        </authorList>
    </citation>
    <scope>NUCLEOTIDE SEQUENCE</scope>
    <source>
        <strain evidence="1">NBRC 110023</strain>
    </source>
</reference>
<gene>
    <name evidence="1" type="ORF">GCM10007852_40210</name>
</gene>
<dbReference type="Proteomes" id="UP001156601">
    <property type="component" value="Unassembled WGS sequence"/>
</dbReference>
<dbReference type="RefSeq" id="WP_284219541.1">
    <property type="nucleotide sequence ID" value="NZ_BSOT01000020.1"/>
</dbReference>
<evidence type="ECO:0008006" key="3">
    <source>
        <dbReference type="Google" id="ProtNLM"/>
    </source>
</evidence>
<organism evidence="1 2">
    <name type="scientific">Agaribacter marinus</name>
    <dbReference type="NCBI Taxonomy" id="1431249"/>
    <lineage>
        <taxon>Bacteria</taxon>
        <taxon>Pseudomonadati</taxon>
        <taxon>Pseudomonadota</taxon>
        <taxon>Gammaproteobacteria</taxon>
        <taxon>Alteromonadales</taxon>
        <taxon>Alteromonadaceae</taxon>
        <taxon>Agaribacter</taxon>
    </lineage>
</organism>
<evidence type="ECO:0000313" key="1">
    <source>
        <dbReference type="EMBL" id="GLR73113.1"/>
    </source>
</evidence>
<evidence type="ECO:0000313" key="2">
    <source>
        <dbReference type="Proteomes" id="UP001156601"/>
    </source>
</evidence>
<reference evidence="1" key="1">
    <citation type="journal article" date="2014" name="Int. J. Syst. Evol. Microbiol.">
        <title>Complete genome sequence of Corynebacterium casei LMG S-19264T (=DSM 44701T), isolated from a smear-ripened cheese.</title>
        <authorList>
            <consortium name="US DOE Joint Genome Institute (JGI-PGF)"/>
            <person name="Walter F."/>
            <person name="Albersmeier A."/>
            <person name="Kalinowski J."/>
            <person name="Ruckert C."/>
        </authorList>
    </citation>
    <scope>NUCLEOTIDE SEQUENCE</scope>
    <source>
        <strain evidence="1">NBRC 110023</strain>
    </source>
</reference>
<protein>
    <recommendedName>
        <fullName evidence="3">Lipoprotein</fullName>
    </recommendedName>
</protein>
<dbReference type="AlphaFoldDB" id="A0AA37WKL0"/>
<accession>A0AA37WKL0</accession>
<sequence>MLILRYGAVSVVALFFVTMSIGACSNSSTDYTEKPLLAKQQVDSTLLPELMLENGEIVTDCASYTASREHLRISERYRDQQTAKYYLQCSRYLVSDSVFEVAASVLRTALLHLTPYHFPLSFNPQFGAAPNLNDVGFVHLNDTTLVFEDEFTHITIKYKGIVSMLEVKQLTLNDTPSTHLLWIEEKAKTGNYVAYYPALITLLNGNSASKQAQGKPAVSSVYKSGY</sequence>
<keyword evidence="2" id="KW-1185">Reference proteome</keyword>
<dbReference type="PROSITE" id="PS51257">
    <property type="entry name" value="PROKAR_LIPOPROTEIN"/>
    <property type="match status" value="1"/>
</dbReference>
<dbReference type="EMBL" id="BSOT01000020">
    <property type="protein sequence ID" value="GLR73113.1"/>
    <property type="molecule type" value="Genomic_DNA"/>
</dbReference>
<name>A0AA37WKL0_9ALTE</name>
<comment type="caution">
    <text evidence="1">The sequence shown here is derived from an EMBL/GenBank/DDBJ whole genome shotgun (WGS) entry which is preliminary data.</text>
</comment>